<evidence type="ECO:0000256" key="2">
    <source>
        <dbReference type="ARBA" id="ARBA00022801"/>
    </source>
</evidence>
<dbReference type="Proteomes" id="UP001055336">
    <property type="component" value="Chromosome"/>
</dbReference>
<gene>
    <name evidence="3" type="ORF">MKK62_24795</name>
</gene>
<evidence type="ECO:0000313" key="3">
    <source>
        <dbReference type="EMBL" id="UMB69516.1"/>
    </source>
</evidence>
<evidence type="ECO:0000313" key="4">
    <source>
        <dbReference type="Proteomes" id="UP001055336"/>
    </source>
</evidence>
<dbReference type="InterPro" id="IPR029058">
    <property type="entry name" value="AB_hydrolase_fold"/>
</dbReference>
<dbReference type="Gene3D" id="3.40.50.1820">
    <property type="entry name" value="alpha/beta hydrolase"/>
    <property type="match status" value="1"/>
</dbReference>
<keyword evidence="4" id="KW-1185">Reference proteome</keyword>
<keyword evidence="2 3" id="KW-0378">Hydrolase</keyword>
<comment type="similarity">
    <text evidence="1">Belongs to the AB hydrolase superfamily.</text>
</comment>
<sequence>MLVKIGFKDDSFAFELVRNLGFIYYGGSDLGEMMATAEQIVEGDFESWYTNWHARAERTLGRAQASDKAGHKVSARESFLRASTYFRMAEFYLHGDPDDPRILHDSRASRDAYARAAELTGPTWEKIEIPYEGTTLPGYFYKVDDSGEPRPTLIFHGGYDSSIEELYFYGGAPATRRGYNCLTFDGPGQGAPVREQKLFFRHDWEKVVSPAVDYALTRSDVDGDRLALKGMSLGGYLGARAAAFEPRFKAAIFFDGVYSFEDCVRGVLSPAATTAFDDGDASRFDEIIADEIRANTLLRWNFTQGTFSFGTESYYEFAVACQKMTLDGGVVERIACPCLVMEADGDQFFRGQPEHVYNALRSPKQFARFTAEDGAENHCQSGALAYKDEVVFNWLDDILLADQA</sequence>
<dbReference type="InterPro" id="IPR010520">
    <property type="entry name" value="FrsA-like"/>
</dbReference>
<dbReference type="GO" id="GO:0016787">
    <property type="term" value="F:hydrolase activity"/>
    <property type="evidence" value="ECO:0007669"/>
    <property type="project" value="UniProtKB-KW"/>
</dbReference>
<dbReference type="Gene3D" id="1.20.1440.110">
    <property type="entry name" value="acylaminoacyl peptidase"/>
    <property type="match status" value="1"/>
</dbReference>
<reference evidence="3" key="1">
    <citation type="submission" date="2022-08" db="EMBL/GenBank/DDBJ databases">
        <title>Whole genome sequencing of non-tuberculosis mycobacteria type-strains.</title>
        <authorList>
            <person name="Igarashi Y."/>
            <person name="Osugi A."/>
            <person name="Mitarai S."/>
        </authorList>
    </citation>
    <scope>NUCLEOTIDE SEQUENCE</scope>
    <source>
        <strain evidence="3">DSM 45127</strain>
    </source>
</reference>
<dbReference type="PANTHER" id="PTHR22946:SF12">
    <property type="entry name" value="CONIDIAL PIGMENT BIOSYNTHESIS PROTEIN AYG1 (AFU_ORTHOLOGUE AFUA_2G17550)"/>
    <property type="match status" value="1"/>
</dbReference>
<dbReference type="InterPro" id="IPR050261">
    <property type="entry name" value="FrsA_esterase"/>
</dbReference>
<dbReference type="EMBL" id="CP092488">
    <property type="protein sequence ID" value="UMB69516.1"/>
    <property type="molecule type" value="Genomic_DNA"/>
</dbReference>
<organism evidence="3 4">
    <name type="scientific">Mycobacterium paraterrae</name>
    <dbReference type="NCBI Taxonomy" id="577492"/>
    <lineage>
        <taxon>Bacteria</taxon>
        <taxon>Bacillati</taxon>
        <taxon>Actinomycetota</taxon>
        <taxon>Actinomycetes</taxon>
        <taxon>Mycobacteriales</taxon>
        <taxon>Mycobacteriaceae</taxon>
        <taxon>Mycobacterium</taxon>
    </lineage>
</organism>
<proteinExistence type="inferred from homology"/>
<protein>
    <submittedName>
        <fullName evidence="3">Alpha/beta fold hydrolase</fullName>
    </submittedName>
</protein>
<dbReference type="Pfam" id="PF06500">
    <property type="entry name" value="FrsA-like"/>
    <property type="match status" value="1"/>
</dbReference>
<dbReference type="SUPFAM" id="SSF53474">
    <property type="entry name" value="alpha/beta-Hydrolases"/>
    <property type="match status" value="1"/>
</dbReference>
<accession>A0ABY3VJQ2</accession>
<evidence type="ECO:0000256" key="1">
    <source>
        <dbReference type="ARBA" id="ARBA00008645"/>
    </source>
</evidence>
<name>A0ABY3VJQ2_9MYCO</name>
<dbReference type="PANTHER" id="PTHR22946">
    <property type="entry name" value="DIENELACTONE HYDROLASE DOMAIN-CONTAINING PROTEIN-RELATED"/>
    <property type="match status" value="1"/>
</dbReference>
<dbReference type="RefSeq" id="WP_240261248.1">
    <property type="nucleotide sequence ID" value="NZ_CP092488.2"/>
</dbReference>